<dbReference type="GO" id="GO:0005829">
    <property type="term" value="C:cytosol"/>
    <property type="evidence" value="ECO:0007669"/>
    <property type="project" value="TreeGrafter"/>
</dbReference>
<dbReference type="SUPFAM" id="SSF52283">
    <property type="entry name" value="Formate/glycerate dehydrogenase catalytic domain-like"/>
    <property type="match status" value="1"/>
</dbReference>
<dbReference type="Pfam" id="PF00389">
    <property type="entry name" value="2-Hacid_dh"/>
    <property type="match status" value="1"/>
</dbReference>
<evidence type="ECO:0000256" key="3">
    <source>
        <dbReference type="RuleBase" id="RU003719"/>
    </source>
</evidence>
<reference evidence="6" key="1">
    <citation type="journal article" date="2020" name="mSystems">
        <title>Genome- and Community-Level Interaction Insights into Carbon Utilization and Element Cycling Functions of Hydrothermarchaeota in Hydrothermal Sediment.</title>
        <authorList>
            <person name="Zhou Z."/>
            <person name="Liu Y."/>
            <person name="Xu W."/>
            <person name="Pan J."/>
            <person name="Luo Z.H."/>
            <person name="Li M."/>
        </authorList>
    </citation>
    <scope>NUCLEOTIDE SEQUENCE [LARGE SCALE GENOMIC DNA]</scope>
    <source>
        <strain evidence="6">SpSt-464</strain>
    </source>
</reference>
<dbReference type="InterPro" id="IPR036291">
    <property type="entry name" value="NAD(P)-bd_dom_sf"/>
</dbReference>
<dbReference type="PANTHER" id="PTHR10996:SF283">
    <property type="entry name" value="GLYOXYLATE_HYDROXYPYRUVATE REDUCTASE B"/>
    <property type="match status" value="1"/>
</dbReference>
<keyword evidence="2 3" id="KW-0560">Oxidoreductase</keyword>
<protein>
    <submittedName>
        <fullName evidence="6">D-glycerate dehydrogenase</fullName>
    </submittedName>
</protein>
<evidence type="ECO:0000256" key="1">
    <source>
        <dbReference type="ARBA" id="ARBA00005854"/>
    </source>
</evidence>
<sequence length="313" mass="35615">MKVLQTYKLPFDTKKYLKENGIDVDIYENGISYEQILQIVENYDGIISLLSNRIDKNILERGKNLKIVANYAVGYDNIDTSYAREKNIFVTNTPDVLTEATADIAFALLLSVSRRIVEGDDFVRRGEFNGWKPDLLLGKDLFGKTLGIYGFGRIGKAVARRAKGFGMDIIFTDENVKDETLAKKVDFESLIRESDFISINAPLNETTLYRFDIEVFKKMKKNVIIINTARGKIIKEKDLVYALKNNLITGVGLDVYENEPVVEPELLKMKNVVLLPHIGSATEETREKMAKICVRSIVEVLVEKRRPEKCVNF</sequence>
<dbReference type="FunFam" id="3.40.50.720:FF:000462">
    <property type="entry name" value="Glyoxylate reductase (NADP+)"/>
    <property type="match status" value="1"/>
</dbReference>
<dbReference type="Pfam" id="PF02826">
    <property type="entry name" value="2-Hacid_dh_C"/>
    <property type="match status" value="1"/>
</dbReference>
<evidence type="ECO:0000313" key="6">
    <source>
        <dbReference type="EMBL" id="HFK23406.1"/>
    </source>
</evidence>
<accession>A0A7C3NFY4</accession>
<dbReference type="InterPro" id="IPR029752">
    <property type="entry name" value="D-isomer_DH_CS1"/>
</dbReference>
<evidence type="ECO:0000256" key="2">
    <source>
        <dbReference type="ARBA" id="ARBA00023002"/>
    </source>
</evidence>
<dbReference type="InterPro" id="IPR006139">
    <property type="entry name" value="D-isomer_2_OHA_DH_cat_dom"/>
</dbReference>
<dbReference type="GO" id="GO:0051287">
    <property type="term" value="F:NAD binding"/>
    <property type="evidence" value="ECO:0007669"/>
    <property type="project" value="InterPro"/>
</dbReference>
<dbReference type="Gene3D" id="3.40.50.720">
    <property type="entry name" value="NAD(P)-binding Rossmann-like Domain"/>
    <property type="match status" value="2"/>
</dbReference>
<dbReference type="SUPFAM" id="SSF51735">
    <property type="entry name" value="NAD(P)-binding Rossmann-fold domains"/>
    <property type="match status" value="1"/>
</dbReference>
<dbReference type="PANTHER" id="PTHR10996">
    <property type="entry name" value="2-HYDROXYACID DEHYDROGENASE-RELATED"/>
    <property type="match status" value="1"/>
</dbReference>
<dbReference type="PROSITE" id="PS00065">
    <property type="entry name" value="D_2_HYDROXYACID_DH_1"/>
    <property type="match status" value="1"/>
</dbReference>
<comment type="caution">
    <text evidence="6">The sequence shown here is derived from an EMBL/GenBank/DDBJ whole genome shotgun (WGS) entry which is preliminary data.</text>
</comment>
<dbReference type="EMBL" id="DSTT01000002">
    <property type="protein sequence ID" value="HFK23406.1"/>
    <property type="molecule type" value="Genomic_DNA"/>
</dbReference>
<gene>
    <name evidence="6" type="ORF">ENS15_01955</name>
</gene>
<dbReference type="InterPro" id="IPR050223">
    <property type="entry name" value="D-isomer_2-hydroxyacid_DH"/>
</dbReference>
<evidence type="ECO:0000259" key="5">
    <source>
        <dbReference type="Pfam" id="PF02826"/>
    </source>
</evidence>
<proteinExistence type="inferred from homology"/>
<evidence type="ECO:0000259" key="4">
    <source>
        <dbReference type="Pfam" id="PF00389"/>
    </source>
</evidence>
<dbReference type="GO" id="GO:0016618">
    <property type="term" value="F:hydroxypyruvate reductase [NAD(P)H] activity"/>
    <property type="evidence" value="ECO:0007669"/>
    <property type="project" value="TreeGrafter"/>
</dbReference>
<dbReference type="CDD" id="cd05301">
    <property type="entry name" value="GDH"/>
    <property type="match status" value="1"/>
</dbReference>
<feature type="domain" description="D-isomer specific 2-hydroxyacid dehydrogenase NAD-binding" evidence="5">
    <location>
        <begin position="106"/>
        <end position="279"/>
    </location>
</feature>
<name>A0A7C3NFY4_UNCW3</name>
<comment type="similarity">
    <text evidence="1 3">Belongs to the D-isomer specific 2-hydroxyacid dehydrogenase family.</text>
</comment>
<dbReference type="AlphaFoldDB" id="A0A7C3NFY4"/>
<dbReference type="InterPro" id="IPR006140">
    <property type="entry name" value="D-isomer_DH_NAD-bd"/>
</dbReference>
<feature type="domain" description="D-isomer specific 2-hydroxyacid dehydrogenase catalytic" evidence="4">
    <location>
        <begin position="12"/>
        <end position="312"/>
    </location>
</feature>
<organism evidence="6">
    <name type="scientific">candidate division WOR-3 bacterium</name>
    <dbReference type="NCBI Taxonomy" id="2052148"/>
    <lineage>
        <taxon>Bacteria</taxon>
        <taxon>Bacteria division WOR-3</taxon>
    </lineage>
</organism>
<dbReference type="GO" id="GO:0030267">
    <property type="term" value="F:glyoxylate reductase (NADPH) activity"/>
    <property type="evidence" value="ECO:0007669"/>
    <property type="project" value="TreeGrafter"/>
</dbReference>